<protein>
    <submittedName>
        <fullName evidence="1">Uncharacterized protein</fullName>
    </submittedName>
</protein>
<dbReference type="Proteomes" id="UP001231649">
    <property type="component" value="Chromosome 16"/>
</dbReference>
<comment type="caution">
    <text evidence="1">The sequence shown here is derived from an EMBL/GenBank/DDBJ whole genome shotgun (WGS) entry which is preliminary data.</text>
</comment>
<evidence type="ECO:0000313" key="1">
    <source>
        <dbReference type="EMBL" id="KAJ8721949.1"/>
    </source>
</evidence>
<proteinExistence type="predicted"/>
<gene>
    <name evidence="1" type="ORF">PYW08_004351</name>
</gene>
<accession>A0ACC2QP01</accession>
<dbReference type="EMBL" id="CM056792">
    <property type="protein sequence ID" value="KAJ8721949.1"/>
    <property type="molecule type" value="Genomic_DNA"/>
</dbReference>
<organism evidence="1 2">
    <name type="scientific">Mythimna loreyi</name>
    <dbReference type="NCBI Taxonomy" id="667449"/>
    <lineage>
        <taxon>Eukaryota</taxon>
        <taxon>Metazoa</taxon>
        <taxon>Ecdysozoa</taxon>
        <taxon>Arthropoda</taxon>
        <taxon>Hexapoda</taxon>
        <taxon>Insecta</taxon>
        <taxon>Pterygota</taxon>
        <taxon>Neoptera</taxon>
        <taxon>Endopterygota</taxon>
        <taxon>Lepidoptera</taxon>
        <taxon>Glossata</taxon>
        <taxon>Ditrysia</taxon>
        <taxon>Noctuoidea</taxon>
        <taxon>Noctuidae</taxon>
        <taxon>Noctuinae</taxon>
        <taxon>Hadenini</taxon>
        <taxon>Mythimna</taxon>
    </lineage>
</organism>
<sequence length="328" mass="37430">MPRVQRSPPQNTANVNITQTSSDSDIPQMISSSPIDDCVNITTRHPYKRPRPCCSPGAELFKFKKEIHDMLKTWKADQEAYLTKLCNEQSSSLNKLASDMVELKLQNQAIQKSNTEIEKNISFISQQYDDMLKQVKSLQQENQTYKHSIMNLETKILDLQRVSRPSSIEIRNVPAVENETASDLTAIINKVGLIVDIKINNSDLRDVFRLPGKPDTIRPIIAEFSNVQSKTQLVSAVRKFNRTHSGDDRLNTRSIGLNGERRPIFISEHLPASSRKLYFAAKEFAKHNKYDYCWSSNGNIFLRKVTGAKHILIRSEQTLKDLELQVTQ</sequence>
<name>A0ACC2QP01_9NEOP</name>
<reference evidence="1" key="1">
    <citation type="submission" date="2023-03" db="EMBL/GenBank/DDBJ databases">
        <title>Chromosome-level genomes of two armyworms, Mythimna separata and Mythimna loreyi, provide insights into the biosynthesis and reception of sex pheromones.</title>
        <authorList>
            <person name="Zhao H."/>
        </authorList>
    </citation>
    <scope>NUCLEOTIDE SEQUENCE</scope>
    <source>
        <strain evidence="1">BeijingLab</strain>
    </source>
</reference>
<keyword evidence="2" id="KW-1185">Reference proteome</keyword>
<evidence type="ECO:0000313" key="2">
    <source>
        <dbReference type="Proteomes" id="UP001231649"/>
    </source>
</evidence>